<organism evidence="7 8">
    <name type="scientific">Arenibacter nanhaiticus</name>
    <dbReference type="NCBI Taxonomy" id="558155"/>
    <lineage>
        <taxon>Bacteria</taxon>
        <taxon>Pseudomonadati</taxon>
        <taxon>Bacteroidota</taxon>
        <taxon>Flavobacteriia</taxon>
        <taxon>Flavobacteriales</taxon>
        <taxon>Flavobacteriaceae</taxon>
        <taxon>Arenibacter</taxon>
    </lineage>
</organism>
<dbReference type="Proteomes" id="UP000184231">
    <property type="component" value="Unassembled WGS sequence"/>
</dbReference>
<dbReference type="GO" id="GO:0030170">
    <property type="term" value="F:pyridoxal phosphate binding"/>
    <property type="evidence" value="ECO:0007669"/>
    <property type="project" value="InterPro"/>
</dbReference>
<keyword evidence="4 7" id="KW-0808">Transferase</keyword>
<dbReference type="AlphaFoldDB" id="A0A1M6A886"/>
<keyword evidence="5" id="KW-0663">Pyridoxal phosphate</keyword>
<dbReference type="InterPro" id="IPR051326">
    <property type="entry name" value="Kynurenine-oxoglutarate_AT"/>
</dbReference>
<evidence type="ECO:0000256" key="5">
    <source>
        <dbReference type="ARBA" id="ARBA00022898"/>
    </source>
</evidence>
<evidence type="ECO:0000256" key="2">
    <source>
        <dbReference type="ARBA" id="ARBA00007441"/>
    </source>
</evidence>
<comment type="cofactor">
    <cofactor evidence="1">
        <name>pyridoxal 5'-phosphate</name>
        <dbReference type="ChEBI" id="CHEBI:597326"/>
    </cofactor>
</comment>
<dbReference type="InterPro" id="IPR015421">
    <property type="entry name" value="PyrdxlP-dep_Trfase_major"/>
</dbReference>
<dbReference type="GO" id="GO:0016212">
    <property type="term" value="F:kynurenine-oxoglutarate transaminase activity"/>
    <property type="evidence" value="ECO:0007669"/>
    <property type="project" value="TreeGrafter"/>
</dbReference>
<feature type="domain" description="Aminotransferase class I/classII large" evidence="6">
    <location>
        <begin position="32"/>
        <end position="380"/>
    </location>
</feature>
<dbReference type="RefSeq" id="WP_072762695.1">
    <property type="nucleotide sequence ID" value="NZ_FQYX01000001.1"/>
</dbReference>
<evidence type="ECO:0000256" key="1">
    <source>
        <dbReference type="ARBA" id="ARBA00001933"/>
    </source>
</evidence>
<dbReference type="CDD" id="cd00609">
    <property type="entry name" value="AAT_like"/>
    <property type="match status" value="1"/>
</dbReference>
<reference evidence="7 8" key="1">
    <citation type="submission" date="2016-11" db="EMBL/GenBank/DDBJ databases">
        <authorList>
            <person name="Jaros S."/>
            <person name="Januszkiewicz K."/>
            <person name="Wedrychowicz H."/>
        </authorList>
    </citation>
    <scope>NUCLEOTIDE SEQUENCE [LARGE SCALE GENOMIC DNA]</scope>
    <source>
        <strain evidence="7 8">CGMCC 1.8863</strain>
    </source>
</reference>
<accession>A0A1M6A886</accession>
<dbReference type="InterPro" id="IPR015422">
    <property type="entry name" value="PyrdxlP-dep_Trfase_small"/>
</dbReference>
<dbReference type="EMBL" id="FQYX01000001">
    <property type="protein sequence ID" value="SHI32657.1"/>
    <property type="molecule type" value="Genomic_DNA"/>
</dbReference>
<protein>
    <submittedName>
        <fullName evidence="7">Methionine aminotransferase</fullName>
    </submittedName>
</protein>
<dbReference type="GO" id="GO:0005737">
    <property type="term" value="C:cytoplasm"/>
    <property type="evidence" value="ECO:0007669"/>
    <property type="project" value="TreeGrafter"/>
</dbReference>
<dbReference type="Gene3D" id="3.40.640.10">
    <property type="entry name" value="Type I PLP-dependent aspartate aminotransferase-like (Major domain)"/>
    <property type="match status" value="1"/>
</dbReference>
<dbReference type="InterPro" id="IPR015424">
    <property type="entry name" value="PyrdxlP-dep_Trfase"/>
</dbReference>
<dbReference type="InterPro" id="IPR004839">
    <property type="entry name" value="Aminotransferase_I/II_large"/>
</dbReference>
<evidence type="ECO:0000256" key="4">
    <source>
        <dbReference type="ARBA" id="ARBA00022679"/>
    </source>
</evidence>
<dbReference type="Gene3D" id="3.90.1150.10">
    <property type="entry name" value="Aspartate Aminotransferase, domain 1"/>
    <property type="match status" value="1"/>
</dbReference>
<sequence>MPTFRSAIASKLPLVKTTIFTRMGQLAQKHQAINLSQGFPNFEPDPELIALVTKAMNQGYNQYAPMAGLLALREIIAKKIEALHGQSYDPETEITVTVGATQAIFTIITAFISPMDEVILFKPAYDCYEPAIRLNGGILVGVQLKKDDCTVDWDEFRAKITPRTKMVIINTPHNPSGTILSKADMIQLQESLKDTGIIVISDEVYEHIIFDGQQHESASRYHDLAQRTFVCSSFGKTFHITGWKLGYCVAPAELMREFRKTHQFNVFSVDHAAQKAMADYLKTPQHYLDLPKFYEQKRNLFVSGLSGSRFTVRPCSGSYFQLLDYSAISEENDMEFAERLVKEHKIASIPLSGFNTEDKTQKLVRFCFAKTTETLEKATAVLRTI</sequence>
<dbReference type="OrthoDB" id="9802328at2"/>
<dbReference type="Pfam" id="PF00155">
    <property type="entry name" value="Aminotran_1_2"/>
    <property type="match status" value="1"/>
</dbReference>
<comment type="similarity">
    <text evidence="2">Belongs to the class-I pyridoxal-phosphate-dependent aminotransferase family.</text>
</comment>
<evidence type="ECO:0000313" key="7">
    <source>
        <dbReference type="EMBL" id="SHI32657.1"/>
    </source>
</evidence>
<keyword evidence="8" id="KW-1185">Reference proteome</keyword>
<keyword evidence="3 7" id="KW-0032">Aminotransferase</keyword>
<evidence type="ECO:0000256" key="3">
    <source>
        <dbReference type="ARBA" id="ARBA00022576"/>
    </source>
</evidence>
<proteinExistence type="inferred from homology"/>
<dbReference type="STRING" id="558155.SAMN04487911_101124"/>
<gene>
    <name evidence="7" type="ORF">SAMN04487911_101124</name>
</gene>
<dbReference type="NCBIfam" id="NF009079">
    <property type="entry name" value="PRK12414.1"/>
    <property type="match status" value="1"/>
</dbReference>
<dbReference type="NCBIfam" id="NF006569">
    <property type="entry name" value="PRK09082.1"/>
    <property type="match status" value="1"/>
</dbReference>
<evidence type="ECO:0000259" key="6">
    <source>
        <dbReference type="Pfam" id="PF00155"/>
    </source>
</evidence>
<dbReference type="FunFam" id="3.40.640.10:FF:000033">
    <property type="entry name" value="Aspartate aminotransferase"/>
    <property type="match status" value="1"/>
</dbReference>
<evidence type="ECO:0000313" key="8">
    <source>
        <dbReference type="Proteomes" id="UP000184231"/>
    </source>
</evidence>
<dbReference type="SUPFAM" id="SSF53383">
    <property type="entry name" value="PLP-dependent transferases"/>
    <property type="match status" value="1"/>
</dbReference>
<dbReference type="PANTHER" id="PTHR43807:SF20">
    <property type="entry name" value="FI04487P"/>
    <property type="match status" value="1"/>
</dbReference>
<name>A0A1M6A886_9FLAO</name>
<dbReference type="PANTHER" id="PTHR43807">
    <property type="entry name" value="FI04487P"/>
    <property type="match status" value="1"/>
</dbReference>